<dbReference type="Proteomes" id="UP001055439">
    <property type="component" value="Chromosome 5"/>
</dbReference>
<keyword evidence="2" id="KW-1185">Reference proteome</keyword>
<proteinExistence type="predicted"/>
<protein>
    <submittedName>
        <fullName evidence="1">Uncharacterized protein</fullName>
    </submittedName>
</protein>
<gene>
    <name evidence="1" type="ORF">MUK42_37684</name>
</gene>
<sequence>MQKKKTPISSKLATEPNSILRLAAMVEVCTVNGEGEEGNAVGTCRVVSKNVADMEWSKGDVVPLRHTRCEGRWHVVRDRGGASSNAVALYGRKSDKSTPAASREILPIGHVTLLDAPDVLDEQLIVALHFLNSLPSHGSSNLVPAIRSRDHVNSIFPPGTEPEHNNEQNPRKFDRLFGWSRSARRYP</sequence>
<evidence type="ECO:0000313" key="1">
    <source>
        <dbReference type="EMBL" id="URE02416.1"/>
    </source>
</evidence>
<organism evidence="1 2">
    <name type="scientific">Musa troglodytarum</name>
    <name type="common">fe'i banana</name>
    <dbReference type="NCBI Taxonomy" id="320322"/>
    <lineage>
        <taxon>Eukaryota</taxon>
        <taxon>Viridiplantae</taxon>
        <taxon>Streptophyta</taxon>
        <taxon>Embryophyta</taxon>
        <taxon>Tracheophyta</taxon>
        <taxon>Spermatophyta</taxon>
        <taxon>Magnoliopsida</taxon>
        <taxon>Liliopsida</taxon>
        <taxon>Zingiberales</taxon>
        <taxon>Musaceae</taxon>
        <taxon>Musa</taxon>
    </lineage>
</organism>
<dbReference type="AlphaFoldDB" id="A0A9E7FT15"/>
<name>A0A9E7FT15_9LILI</name>
<accession>A0A9E7FT15</accession>
<evidence type="ECO:0000313" key="2">
    <source>
        <dbReference type="Proteomes" id="UP001055439"/>
    </source>
</evidence>
<reference evidence="1" key="1">
    <citation type="submission" date="2022-05" db="EMBL/GenBank/DDBJ databases">
        <title>The Musa troglodytarum L. genome provides insights into the mechanism of non-climacteric behaviour and enrichment of carotenoids.</title>
        <authorList>
            <person name="Wang J."/>
        </authorList>
    </citation>
    <scope>NUCLEOTIDE SEQUENCE</scope>
    <source>
        <tissue evidence="1">Leaf</tissue>
    </source>
</reference>
<dbReference type="EMBL" id="CP097507">
    <property type="protein sequence ID" value="URE02416.1"/>
    <property type="molecule type" value="Genomic_DNA"/>
</dbReference>